<evidence type="ECO:0008006" key="5">
    <source>
        <dbReference type="Google" id="ProtNLM"/>
    </source>
</evidence>
<dbReference type="EMBL" id="SFAT01000131">
    <property type="protein sequence ID" value="TRU95774.1"/>
    <property type="molecule type" value="Genomic_DNA"/>
</dbReference>
<dbReference type="SUPFAM" id="SSF51161">
    <property type="entry name" value="Trimeric LpxA-like enzymes"/>
    <property type="match status" value="1"/>
</dbReference>
<keyword evidence="1" id="KW-0808">Transferase</keyword>
<name>A0A552JJW3_9CHRO</name>
<evidence type="ECO:0000313" key="4">
    <source>
        <dbReference type="Proteomes" id="UP000320523"/>
    </source>
</evidence>
<dbReference type="PROSITE" id="PS00101">
    <property type="entry name" value="HEXAPEP_TRANSFERASES"/>
    <property type="match status" value="1"/>
</dbReference>
<dbReference type="PANTHER" id="PTHR43300:SF7">
    <property type="entry name" value="UDP-N-ACETYLBACILLOSAMINE N-ACETYLTRANSFERASE"/>
    <property type="match status" value="1"/>
</dbReference>
<dbReference type="Gene3D" id="2.160.10.10">
    <property type="entry name" value="Hexapeptide repeat proteins"/>
    <property type="match status" value="2"/>
</dbReference>
<dbReference type="InterPro" id="IPR050179">
    <property type="entry name" value="Trans_hexapeptide_repeat"/>
</dbReference>
<sequence length="206" mass="21988">MKNCIILEWDDHTNELLDIISVQGHHLKKIVCQQPSRVQLSSVYSSVLVESWDAFSPQANETYFCGLIGKKAREFCQPIQNNFGIQFTCLIHPHALISPTAKIGLGSVISAGVIIASSVIIGKGCFVGLGVILGHDTVLEDYVIIRAGAKLAGHITVKEGTIIDMGATIIEDVQIGSDVVVEAGAVVLKNVSSQTVVSGIPAKIKQ</sequence>
<dbReference type="Proteomes" id="UP000320523">
    <property type="component" value="Unassembled WGS sequence"/>
</dbReference>
<proteinExistence type="predicted"/>
<keyword evidence="2" id="KW-0677">Repeat</keyword>
<gene>
    <name evidence="3" type="ORF">EWV75_12925</name>
</gene>
<dbReference type="PANTHER" id="PTHR43300">
    <property type="entry name" value="ACETYLTRANSFERASE"/>
    <property type="match status" value="1"/>
</dbReference>
<evidence type="ECO:0000256" key="2">
    <source>
        <dbReference type="ARBA" id="ARBA00022737"/>
    </source>
</evidence>
<dbReference type="AlphaFoldDB" id="A0A552JJW3"/>
<evidence type="ECO:0000313" key="3">
    <source>
        <dbReference type="EMBL" id="TRU95774.1"/>
    </source>
</evidence>
<evidence type="ECO:0000256" key="1">
    <source>
        <dbReference type="ARBA" id="ARBA00022679"/>
    </source>
</evidence>
<dbReference type="InterPro" id="IPR001451">
    <property type="entry name" value="Hexapep"/>
</dbReference>
<dbReference type="GO" id="GO:0031470">
    <property type="term" value="C:carboxysome"/>
    <property type="evidence" value="ECO:0007669"/>
    <property type="project" value="UniProtKB-ARBA"/>
</dbReference>
<protein>
    <recommendedName>
        <fullName evidence="5">Acetyltransferase</fullName>
    </recommendedName>
</protein>
<dbReference type="InterPro" id="IPR018357">
    <property type="entry name" value="Hexapep_transf_CS"/>
</dbReference>
<accession>A0A552JJW3</accession>
<reference evidence="3 4" key="1">
    <citation type="submission" date="2019-01" db="EMBL/GenBank/DDBJ databases">
        <title>Coherence of Microcystis species and biogeography revealed through population genomics.</title>
        <authorList>
            <person name="Perez-Carrascal O.M."/>
            <person name="Terrat Y."/>
            <person name="Giani A."/>
            <person name="Fortin N."/>
            <person name="Tromas N."/>
            <person name="Shapiro B.J."/>
        </authorList>
    </citation>
    <scope>NUCLEOTIDE SEQUENCE [LARGE SCALE GENOMIC DNA]</scope>
    <source>
        <strain evidence="3">Mw_QC_S_20081001_S30D</strain>
    </source>
</reference>
<organism evidence="3 4">
    <name type="scientific">Microcystis wesenbergii Mw_QC_S_20081001_S30D</name>
    <dbReference type="NCBI Taxonomy" id="2486245"/>
    <lineage>
        <taxon>Bacteria</taxon>
        <taxon>Bacillati</taxon>
        <taxon>Cyanobacteriota</taxon>
        <taxon>Cyanophyceae</taxon>
        <taxon>Oscillatoriophycideae</taxon>
        <taxon>Chroococcales</taxon>
        <taxon>Microcystaceae</taxon>
        <taxon>Microcystis</taxon>
    </lineage>
</organism>
<dbReference type="GO" id="GO:0016740">
    <property type="term" value="F:transferase activity"/>
    <property type="evidence" value="ECO:0007669"/>
    <property type="project" value="UniProtKB-KW"/>
</dbReference>
<dbReference type="InterPro" id="IPR011004">
    <property type="entry name" value="Trimer_LpxA-like_sf"/>
</dbReference>
<comment type="caution">
    <text evidence="3">The sequence shown here is derived from an EMBL/GenBank/DDBJ whole genome shotgun (WGS) entry which is preliminary data.</text>
</comment>
<dbReference type="Pfam" id="PF00132">
    <property type="entry name" value="Hexapep"/>
    <property type="match status" value="1"/>
</dbReference>
<dbReference type="GO" id="GO:0043886">
    <property type="term" value="F:structural constituent of carboxysome shell"/>
    <property type="evidence" value="ECO:0007669"/>
    <property type="project" value="UniProtKB-ARBA"/>
</dbReference>